<name>A0ABU2ZRA1_9ALTE</name>
<dbReference type="PANTHER" id="PTHR42943:SF2">
    <property type="entry name" value="GLUTATHIONE S-TRANSFERASE KAPPA 1"/>
    <property type="match status" value="1"/>
</dbReference>
<accession>A0ABU2ZRA1</accession>
<dbReference type="InterPro" id="IPR001853">
    <property type="entry name" value="DSBA-like_thioredoxin_dom"/>
</dbReference>
<dbReference type="SUPFAM" id="SSF52833">
    <property type="entry name" value="Thioredoxin-like"/>
    <property type="match status" value="1"/>
</dbReference>
<reference evidence="2 3" key="1">
    <citation type="submission" date="2023-09" db="EMBL/GenBank/DDBJ databases">
        <authorList>
            <person name="Rey-Velasco X."/>
        </authorList>
    </citation>
    <scope>NUCLEOTIDE SEQUENCE [LARGE SCALE GENOMIC DNA]</scope>
    <source>
        <strain evidence="2 3">P117</strain>
    </source>
</reference>
<organism evidence="2 3">
    <name type="scientific">Glaciecola petra</name>
    <dbReference type="NCBI Taxonomy" id="3075602"/>
    <lineage>
        <taxon>Bacteria</taxon>
        <taxon>Pseudomonadati</taxon>
        <taxon>Pseudomonadota</taxon>
        <taxon>Gammaproteobacteria</taxon>
        <taxon>Alteromonadales</taxon>
        <taxon>Alteromonadaceae</taxon>
        <taxon>Glaciecola</taxon>
    </lineage>
</organism>
<dbReference type="InterPro" id="IPR036249">
    <property type="entry name" value="Thioredoxin-like_sf"/>
</dbReference>
<evidence type="ECO:0000313" key="2">
    <source>
        <dbReference type="EMBL" id="MDT0594921.1"/>
    </source>
</evidence>
<gene>
    <name evidence="2" type="ORF">RM552_08725</name>
</gene>
<protein>
    <submittedName>
        <fullName evidence="2">DsbA family protein</fullName>
    </submittedName>
</protein>
<keyword evidence="3" id="KW-1185">Reference proteome</keyword>
<sequence length="460" mass="52068">MKGQSQAPKFTRRSGASESNPSIFRRWLLSKAMTYLFSKTKTVKRHRKAELKRQKTGEAHRIEYFHQVDDAYSHLVAQILTSFVQRYDAKLVCHLVESAKGDNSPEPELLLKLSRYDAFYIAPEYGLSFPEHEKPIAPNLLQLASKILAKQDSKGFIACVAKVGEAMWAGDKAALDKLSVEYGMTSETTLENKLNEGKLRRESLKHYSGAMLYYGNEWYWGVDRLYHLEKRLAKLGLDTAPKQPLLVDRPSLNAGTLKDSGKLTLEIYASLRSPYTAICFDRTVELASQTGVNLTVKPILPMVMRGVPATLEKGLYIFMDTAREADAANVSYGNFYDPIGEPVRNAYSLYPWVKAQGREVDYFSSFLNCVFAQGINTNKTSGIKTVVEQAGLDWQEAKTILGKPGWESMLEENRLTMYKLGIWGVPSFRLLNENGEQVFATWGQDRLWLVAREIQRQLSD</sequence>
<dbReference type="Pfam" id="PF01323">
    <property type="entry name" value="DSBA"/>
    <property type="match status" value="1"/>
</dbReference>
<evidence type="ECO:0000313" key="3">
    <source>
        <dbReference type="Proteomes" id="UP001253545"/>
    </source>
</evidence>
<dbReference type="Gene3D" id="3.40.30.10">
    <property type="entry name" value="Glutaredoxin"/>
    <property type="match status" value="1"/>
</dbReference>
<dbReference type="Proteomes" id="UP001253545">
    <property type="component" value="Unassembled WGS sequence"/>
</dbReference>
<dbReference type="RefSeq" id="WP_311368441.1">
    <property type="nucleotide sequence ID" value="NZ_JAVRHX010000002.1"/>
</dbReference>
<feature type="domain" description="DSBA-like thioredoxin" evidence="1">
    <location>
        <begin position="264"/>
        <end position="455"/>
    </location>
</feature>
<dbReference type="InterPro" id="IPR051924">
    <property type="entry name" value="GST_Kappa/NadH"/>
</dbReference>
<dbReference type="PANTHER" id="PTHR42943">
    <property type="entry name" value="GLUTATHIONE S-TRANSFERASE KAPPA"/>
    <property type="match status" value="1"/>
</dbReference>
<comment type="caution">
    <text evidence="2">The sequence shown here is derived from an EMBL/GenBank/DDBJ whole genome shotgun (WGS) entry which is preliminary data.</text>
</comment>
<evidence type="ECO:0000259" key="1">
    <source>
        <dbReference type="Pfam" id="PF01323"/>
    </source>
</evidence>
<dbReference type="EMBL" id="JAVRHX010000002">
    <property type="protein sequence ID" value="MDT0594921.1"/>
    <property type="molecule type" value="Genomic_DNA"/>
</dbReference>
<proteinExistence type="predicted"/>